<gene>
    <name evidence="3" type="ORF">Vretifemale_16663</name>
</gene>
<dbReference type="Proteomes" id="UP000747110">
    <property type="component" value="Unassembled WGS sequence"/>
</dbReference>
<protein>
    <submittedName>
        <fullName evidence="3">Uncharacterized protein</fullName>
    </submittedName>
</protein>
<feature type="coiled-coil region" evidence="1">
    <location>
        <begin position="67"/>
        <end position="300"/>
    </location>
</feature>
<proteinExistence type="predicted"/>
<feature type="non-terminal residue" evidence="3">
    <location>
        <position position="390"/>
    </location>
</feature>
<dbReference type="EMBL" id="BNCP01000046">
    <property type="protein sequence ID" value="GIL88765.1"/>
    <property type="molecule type" value="Genomic_DNA"/>
</dbReference>
<feature type="region of interest" description="Disordered" evidence="2">
    <location>
        <begin position="1"/>
        <end position="35"/>
    </location>
</feature>
<evidence type="ECO:0000313" key="4">
    <source>
        <dbReference type="Proteomes" id="UP000747110"/>
    </source>
</evidence>
<organism evidence="3 4">
    <name type="scientific">Volvox reticuliferus</name>
    <dbReference type="NCBI Taxonomy" id="1737510"/>
    <lineage>
        <taxon>Eukaryota</taxon>
        <taxon>Viridiplantae</taxon>
        <taxon>Chlorophyta</taxon>
        <taxon>core chlorophytes</taxon>
        <taxon>Chlorophyceae</taxon>
        <taxon>CS clade</taxon>
        <taxon>Chlamydomonadales</taxon>
        <taxon>Volvocaceae</taxon>
        <taxon>Volvox</taxon>
    </lineage>
</organism>
<name>A0A8J4FVQ6_9CHLO</name>
<evidence type="ECO:0000256" key="2">
    <source>
        <dbReference type="SAM" id="MobiDB-lite"/>
    </source>
</evidence>
<dbReference type="AlphaFoldDB" id="A0A8J4FVQ6"/>
<keyword evidence="4" id="KW-1185">Reference proteome</keyword>
<reference evidence="3" key="1">
    <citation type="journal article" date="2021" name="Proc. Natl. Acad. Sci. U.S.A.">
        <title>Three genomes in the algal genus Volvox reveal the fate of a haploid sex-determining region after a transition to homothallism.</title>
        <authorList>
            <person name="Yamamoto K."/>
            <person name="Hamaji T."/>
            <person name="Kawai-Toyooka H."/>
            <person name="Matsuzaki R."/>
            <person name="Takahashi F."/>
            <person name="Nishimura Y."/>
            <person name="Kawachi M."/>
            <person name="Noguchi H."/>
            <person name="Minakuchi Y."/>
            <person name="Umen J.G."/>
            <person name="Toyoda A."/>
            <person name="Nozaki H."/>
        </authorList>
    </citation>
    <scope>NUCLEOTIDE SEQUENCE</scope>
    <source>
        <strain evidence="3">NIES-3786</strain>
    </source>
</reference>
<evidence type="ECO:0000313" key="3">
    <source>
        <dbReference type="EMBL" id="GIL88765.1"/>
    </source>
</evidence>
<comment type="caution">
    <text evidence="3">The sequence shown here is derived from an EMBL/GenBank/DDBJ whole genome shotgun (WGS) entry which is preliminary data.</text>
</comment>
<keyword evidence="1" id="KW-0175">Coiled coil</keyword>
<sequence length="390" mass="42706">MASVRRRFLQSRSSPSSGRAPENRASPRPNGEQLPMLETHEDLLVRAAVESATEALQRELTATSLKLEAQAEATAKAHELIQELQQELKNLRLEAKERAAEHELLMQAVAESAREGARRDLAAAQEHIVQLQTALSTSCSEAQQACLENNRLAAQVAMTQQLLAVAETEVHELQRQLGEQLTLAENEARDAHQRYCGEVQALRAQLQAEKEEAVARLRVEKEEAIGRLQEENMAAVTQLLAEKEEAIVQLRAEKEEAVKLLQAENMAAVTQLLAEKEAAVTQLQKEKAEAVTQLLAQKEEAAAQQGAVDGVAPAEGGKEKDDDDAVMLRARCGALRRELESTQSQLASVTQAWEAAAQGRLAEKVAEAQSAAAAGRVKNDEEFWARNDEV</sequence>
<accession>A0A8J4FVQ6</accession>
<evidence type="ECO:0000256" key="1">
    <source>
        <dbReference type="SAM" id="Coils"/>
    </source>
</evidence>